<dbReference type="OrthoDB" id="2269034at2759"/>
<evidence type="ECO:0000313" key="2">
    <source>
        <dbReference type="Proteomes" id="UP000567179"/>
    </source>
</evidence>
<dbReference type="InterPro" id="IPR032675">
    <property type="entry name" value="LRR_dom_sf"/>
</dbReference>
<proteinExistence type="predicted"/>
<reference evidence="1 2" key="1">
    <citation type="journal article" date="2020" name="ISME J.">
        <title>Uncovering the hidden diversity of litter-decomposition mechanisms in mushroom-forming fungi.</title>
        <authorList>
            <person name="Floudas D."/>
            <person name="Bentzer J."/>
            <person name="Ahren D."/>
            <person name="Johansson T."/>
            <person name="Persson P."/>
            <person name="Tunlid A."/>
        </authorList>
    </citation>
    <scope>NUCLEOTIDE SEQUENCE [LARGE SCALE GENOMIC DNA]</scope>
    <source>
        <strain evidence="1 2">CBS 101986</strain>
    </source>
</reference>
<evidence type="ECO:0008006" key="3">
    <source>
        <dbReference type="Google" id="ProtNLM"/>
    </source>
</evidence>
<dbReference type="SUPFAM" id="SSF52047">
    <property type="entry name" value="RNI-like"/>
    <property type="match status" value="1"/>
</dbReference>
<keyword evidence="2" id="KW-1185">Reference proteome</keyword>
<dbReference type="Gene3D" id="3.80.10.10">
    <property type="entry name" value="Ribonuclease Inhibitor"/>
    <property type="match status" value="1"/>
</dbReference>
<comment type="caution">
    <text evidence="1">The sequence shown here is derived from an EMBL/GenBank/DDBJ whole genome shotgun (WGS) entry which is preliminary data.</text>
</comment>
<accession>A0A8H5F290</accession>
<evidence type="ECO:0000313" key="1">
    <source>
        <dbReference type="EMBL" id="KAF5321205.1"/>
    </source>
</evidence>
<dbReference type="AlphaFoldDB" id="A0A8H5F290"/>
<name>A0A8H5F290_9AGAR</name>
<dbReference type="Proteomes" id="UP000567179">
    <property type="component" value="Unassembled WGS sequence"/>
</dbReference>
<gene>
    <name evidence="1" type="ORF">D9619_001883</name>
</gene>
<dbReference type="EMBL" id="JAACJJ010000028">
    <property type="protein sequence ID" value="KAF5321205.1"/>
    <property type="molecule type" value="Genomic_DNA"/>
</dbReference>
<sequence length="275" mass="31660">MAMLERSKTAPLTVLMGHKLSYGGLLPVLEHLSRIKSLTIDNLRADKMNEMHAFIQHNSSVAPQLEVLSISCYWSRDWRMPSTAFQQTDRLHDLSLKQVSIKWSDSPLLRNLTKLRIQLSNHPPTWRELLTALNQMPTLKSLFLSETFPEVPFNDARDAVVARLPNLENLVLRSVPNIDGVMAFMTQVKLPPDLKVFTIVDIGDGPSSEEFRELYHTINRSLPRLGSKVRYMNIARVSLSDTFGHTFIECSSTLRNKFHEWWHSADLRQTRRTLR</sequence>
<organism evidence="1 2">
    <name type="scientific">Psilocybe cf. subviscida</name>
    <dbReference type="NCBI Taxonomy" id="2480587"/>
    <lineage>
        <taxon>Eukaryota</taxon>
        <taxon>Fungi</taxon>
        <taxon>Dikarya</taxon>
        <taxon>Basidiomycota</taxon>
        <taxon>Agaricomycotina</taxon>
        <taxon>Agaricomycetes</taxon>
        <taxon>Agaricomycetidae</taxon>
        <taxon>Agaricales</taxon>
        <taxon>Agaricineae</taxon>
        <taxon>Strophariaceae</taxon>
        <taxon>Psilocybe</taxon>
    </lineage>
</organism>
<protein>
    <recommendedName>
        <fullName evidence="3">F-box domain-containing protein</fullName>
    </recommendedName>
</protein>